<dbReference type="GO" id="GO:0070040">
    <property type="term" value="F:rRNA (adenine(2503)-C2-)-methyltransferase activity"/>
    <property type="evidence" value="ECO:0007669"/>
    <property type="project" value="UniProtKB-UniRule"/>
</dbReference>
<dbReference type="InterPro" id="IPR013785">
    <property type="entry name" value="Aldolase_TIM"/>
</dbReference>
<dbReference type="AlphaFoldDB" id="A0A840Y0S1"/>
<feature type="binding site" evidence="14">
    <location>
        <position position="239"/>
    </location>
    <ligand>
        <name>S-adenosyl-L-methionine</name>
        <dbReference type="ChEBI" id="CHEBI:59789"/>
    </ligand>
</feature>
<keyword evidence="6 14" id="KW-0489">Methyltransferase</keyword>
<dbReference type="RefSeq" id="WP_184518162.1">
    <property type="nucleotide sequence ID" value="NZ_JACIJD010000009.1"/>
</dbReference>
<feature type="binding site" evidence="14">
    <location>
        <begin position="207"/>
        <end position="208"/>
    </location>
    <ligand>
        <name>S-adenosyl-L-methionine</name>
        <dbReference type="ChEBI" id="CHEBI:59789"/>
    </ligand>
</feature>
<dbReference type="Gene3D" id="3.20.20.70">
    <property type="entry name" value="Aldolase class I"/>
    <property type="match status" value="1"/>
</dbReference>
<evidence type="ECO:0000256" key="7">
    <source>
        <dbReference type="ARBA" id="ARBA00022679"/>
    </source>
</evidence>
<evidence type="ECO:0000256" key="14">
    <source>
        <dbReference type="HAMAP-Rule" id="MF_01849"/>
    </source>
</evidence>
<dbReference type="SFLD" id="SFLDG01062">
    <property type="entry name" value="methyltransferase_(Class_A)"/>
    <property type="match status" value="1"/>
</dbReference>
<dbReference type="HAMAP" id="MF_01849">
    <property type="entry name" value="RNA_methyltr_RlmN"/>
    <property type="match status" value="1"/>
</dbReference>
<keyword evidence="11 14" id="KW-0408">Iron</keyword>
<comment type="catalytic activity">
    <reaction evidence="14">
        <text>adenosine(2503) in 23S rRNA + 2 reduced [2Fe-2S]-[ferredoxin] + 2 S-adenosyl-L-methionine = 2-methyladenosine(2503) in 23S rRNA + 5'-deoxyadenosine + L-methionine + 2 oxidized [2Fe-2S]-[ferredoxin] + S-adenosyl-L-homocysteine</text>
        <dbReference type="Rhea" id="RHEA:42916"/>
        <dbReference type="Rhea" id="RHEA-COMP:10000"/>
        <dbReference type="Rhea" id="RHEA-COMP:10001"/>
        <dbReference type="Rhea" id="RHEA-COMP:10152"/>
        <dbReference type="Rhea" id="RHEA-COMP:10282"/>
        <dbReference type="ChEBI" id="CHEBI:17319"/>
        <dbReference type="ChEBI" id="CHEBI:33737"/>
        <dbReference type="ChEBI" id="CHEBI:33738"/>
        <dbReference type="ChEBI" id="CHEBI:57844"/>
        <dbReference type="ChEBI" id="CHEBI:57856"/>
        <dbReference type="ChEBI" id="CHEBI:59789"/>
        <dbReference type="ChEBI" id="CHEBI:74411"/>
        <dbReference type="ChEBI" id="CHEBI:74497"/>
        <dbReference type="EC" id="2.1.1.192"/>
    </reaction>
</comment>
<dbReference type="SFLD" id="SFLDF00275">
    <property type="entry name" value="adenosine_C2_methyltransferase"/>
    <property type="match status" value="1"/>
</dbReference>
<dbReference type="InterPro" id="IPR004383">
    <property type="entry name" value="rRNA_lsu_MTrfase_RlmN/Cfr"/>
</dbReference>
<comment type="cofactor">
    <cofactor evidence="14">
        <name>[4Fe-4S] cluster</name>
        <dbReference type="ChEBI" id="CHEBI:49883"/>
    </cofactor>
    <text evidence="14">Binds 1 [4Fe-4S] cluster. The cluster is coordinated with 3 cysteines and an exchangeable S-adenosyl-L-methionine.</text>
</comment>
<dbReference type="FunFam" id="3.20.20.70:FF:000008">
    <property type="entry name" value="Dual-specificity RNA methyltransferase RlmN"/>
    <property type="match status" value="1"/>
</dbReference>
<dbReference type="Pfam" id="PF04055">
    <property type="entry name" value="Radical_SAM"/>
    <property type="match status" value="1"/>
</dbReference>
<evidence type="ECO:0000256" key="1">
    <source>
        <dbReference type="ARBA" id="ARBA00004496"/>
    </source>
</evidence>
<dbReference type="SFLD" id="SFLDS00029">
    <property type="entry name" value="Radical_SAM"/>
    <property type="match status" value="1"/>
</dbReference>
<evidence type="ECO:0000256" key="13">
    <source>
        <dbReference type="ARBA" id="ARBA00023157"/>
    </source>
</evidence>
<evidence type="ECO:0000256" key="8">
    <source>
        <dbReference type="ARBA" id="ARBA00022691"/>
    </source>
</evidence>
<name>A0A840Y0S1_9PROT</name>
<feature type="disulfide bond" description="(transient)" evidence="14">
    <location>
        <begin position="144"/>
        <end position="381"/>
    </location>
</feature>
<dbReference type="Gene3D" id="1.10.150.530">
    <property type="match status" value="1"/>
</dbReference>
<dbReference type="PANTHER" id="PTHR30544:SF5">
    <property type="entry name" value="RADICAL SAM CORE DOMAIN-CONTAINING PROTEIN"/>
    <property type="match status" value="1"/>
</dbReference>
<gene>
    <name evidence="14" type="primary">rlmN</name>
    <name evidence="16" type="ORF">FHS87_002350</name>
</gene>
<keyword evidence="10 14" id="KW-0479">Metal-binding</keyword>
<evidence type="ECO:0000313" key="16">
    <source>
        <dbReference type="EMBL" id="MBB5694305.1"/>
    </source>
</evidence>
<organism evidence="16 17">
    <name type="scientific">Muricoccus pecuniae</name>
    <dbReference type="NCBI Taxonomy" id="693023"/>
    <lineage>
        <taxon>Bacteria</taxon>
        <taxon>Pseudomonadati</taxon>
        <taxon>Pseudomonadota</taxon>
        <taxon>Alphaproteobacteria</taxon>
        <taxon>Acetobacterales</taxon>
        <taxon>Roseomonadaceae</taxon>
        <taxon>Muricoccus</taxon>
    </lineage>
</organism>
<keyword evidence="5 14" id="KW-0698">rRNA processing</keyword>
<dbReference type="EC" id="2.1.1.192" evidence="14"/>
<dbReference type="Pfam" id="PF21016">
    <property type="entry name" value="RlmN_N"/>
    <property type="match status" value="1"/>
</dbReference>
<keyword evidence="4 14" id="KW-0963">Cytoplasm</keyword>
<keyword evidence="7 14" id="KW-0808">Transferase</keyword>
<dbReference type="GO" id="GO:0046872">
    <property type="term" value="F:metal ion binding"/>
    <property type="evidence" value="ECO:0007669"/>
    <property type="project" value="UniProtKB-KW"/>
</dbReference>
<keyword evidence="8 14" id="KW-0949">S-adenosyl-L-methionine</keyword>
<dbReference type="InterPro" id="IPR058240">
    <property type="entry name" value="rSAM_sf"/>
</dbReference>
<dbReference type="GO" id="GO:0051539">
    <property type="term" value="F:4 iron, 4 sulfur cluster binding"/>
    <property type="evidence" value="ECO:0007669"/>
    <property type="project" value="UniProtKB-UniRule"/>
</dbReference>
<reference evidence="16 17" key="1">
    <citation type="submission" date="2020-08" db="EMBL/GenBank/DDBJ databases">
        <title>Genomic Encyclopedia of Type Strains, Phase IV (KMG-IV): sequencing the most valuable type-strain genomes for metagenomic binning, comparative biology and taxonomic classification.</title>
        <authorList>
            <person name="Goeker M."/>
        </authorList>
    </citation>
    <scope>NUCLEOTIDE SEQUENCE [LARGE SCALE GENOMIC DNA]</scope>
    <source>
        <strain evidence="16 17">DSM 25622</strain>
    </source>
</reference>
<keyword evidence="9 14" id="KW-0819">tRNA processing</keyword>
<dbReference type="CDD" id="cd01335">
    <property type="entry name" value="Radical_SAM"/>
    <property type="match status" value="1"/>
</dbReference>
<feature type="binding site" evidence="14">
    <location>
        <position position="338"/>
    </location>
    <ligand>
        <name>S-adenosyl-L-methionine</name>
        <dbReference type="ChEBI" id="CHEBI:59789"/>
    </ligand>
</feature>
<keyword evidence="3 14" id="KW-0004">4Fe-4S</keyword>
<dbReference type="PIRSF" id="PIRSF006004">
    <property type="entry name" value="CHP00048"/>
    <property type="match status" value="1"/>
</dbReference>
<dbReference type="EMBL" id="JACIJD010000009">
    <property type="protein sequence ID" value="MBB5694305.1"/>
    <property type="molecule type" value="Genomic_DNA"/>
</dbReference>
<evidence type="ECO:0000256" key="6">
    <source>
        <dbReference type="ARBA" id="ARBA00022603"/>
    </source>
</evidence>
<evidence type="ECO:0000256" key="4">
    <source>
        <dbReference type="ARBA" id="ARBA00022490"/>
    </source>
</evidence>
<dbReference type="GO" id="GO:0002935">
    <property type="term" value="F:tRNA (adenine(37)-C2)-methyltransferase activity"/>
    <property type="evidence" value="ECO:0007669"/>
    <property type="project" value="UniProtKB-UniRule"/>
</dbReference>
<dbReference type="SUPFAM" id="SSF102114">
    <property type="entry name" value="Radical SAM enzymes"/>
    <property type="match status" value="1"/>
</dbReference>
<dbReference type="InterPro" id="IPR040072">
    <property type="entry name" value="Methyltransferase_A"/>
</dbReference>
<dbReference type="GO" id="GO:0019843">
    <property type="term" value="F:rRNA binding"/>
    <property type="evidence" value="ECO:0007669"/>
    <property type="project" value="UniProtKB-UniRule"/>
</dbReference>
<protein>
    <recommendedName>
        <fullName evidence="14">Dual-specificity RNA methyltransferase RlmN</fullName>
        <ecNumber evidence="14">2.1.1.192</ecNumber>
    </recommendedName>
    <alternativeName>
        <fullName evidence="14">23S rRNA (adenine(2503)-C(2))-methyltransferase</fullName>
    </alternativeName>
    <alternativeName>
        <fullName evidence="14">23S rRNA m2A2503 methyltransferase</fullName>
    </alternativeName>
    <alternativeName>
        <fullName evidence="14">Ribosomal RNA large subunit methyltransferase N</fullName>
    </alternativeName>
    <alternativeName>
        <fullName evidence="14">tRNA (adenine(37)-C(2))-methyltransferase</fullName>
    </alternativeName>
    <alternativeName>
        <fullName evidence="14">tRNA m2A37 methyltransferase</fullName>
    </alternativeName>
</protein>
<dbReference type="Proteomes" id="UP000580654">
    <property type="component" value="Unassembled WGS sequence"/>
</dbReference>
<comment type="catalytic activity">
    <reaction evidence="14">
        <text>adenosine(37) in tRNA + 2 reduced [2Fe-2S]-[ferredoxin] + 2 S-adenosyl-L-methionine = 2-methyladenosine(37) in tRNA + 5'-deoxyadenosine + L-methionine + 2 oxidized [2Fe-2S]-[ferredoxin] + S-adenosyl-L-homocysteine</text>
        <dbReference type="Rhea" id="RHEA:43332"/>
        <dbReference type="Rhea" id="RHEA-COMP:10000"/>
        <dbReference type="Rhea" id="RHEA-COMP:10001"/>
        <dbReference type="Rhea" id="RHEA-COMP:10162"/>
        <dbReference type="Rhea" id="RHEA-COMP:10485"/>
        <dbReference type="ChEBI" id="CHEBI:17319"/>
        <dbReference type="ChEBI" id="CHEBI:33737"/>
        <dbReference type="ChEBI" id="CHEBI:33738"/>
        <dbReference type="ChEBI" id="CHEBI:57844"/>
        <dbReference type="ChEBI" id="CHEBI:57856"/>
        <dbReference type="ChEBI" id="CHEBI:59789"/>
        <dbReference type="ChEBI" id="CHEBI:74411"/>
        <dbReference type="ChEBI" id="CHEBI:74497"/>
        <dbReference type="EC" id="2.1.1.192"/>
    </reaction>
</comment>
<dbReference type="InterPro" id="IPR027492">
    <property type="entry name" value="RNA_MTrfase_RlmN"/>
</dbReference>
<feature type="binding site" evidence="14">
    <location>
        <begin position="261"/>
        <end position="263"/>
    </location>
    <ligand>
        <name>S-adenosyl-L-methionine</name>
        <dbReference type="ChEBI" id="CHEBI:59789"/>
    </ligand>
</feature>
<comment type="similarity">
    <text evidence="2 14">Belongs to the radical SAM superfamily. RlmN family.</text>
</comment>
<comment type="function">
    <text evidence="14">Specifically methylates position 2 of adenine 2503 in 23S rRNA and position 2 of adenine 37 in tRNAs. m2A2503 modification seems to play a crucial role in the proofreading step occurring at the peptidyl transferase center and thus would serve to optimize ribosomal fidelity.</text>
</comment>
<evidence type="ECO:0000256" key="3">
    <source>
        <dbReference type="ARBA" id="ARBA00022485"/>
    </source>
</evidence>
<feature type="binding site" evidence="14">
    <location>
        <position position="155"/>
    </location>
    <ligand>
        <name>[4Fe-4S] cluster</name>
        <dbReference type="ChEBI" id="CHEBI:49883"/>
        <note>4Fe-4S-S-AdoMet</note>
    </ligand>
</feature>
<feature type="active site" description="Proton acceptor" evidence="14">
    <location>
        <position position="131"/>
    </location>
</feature>
<dbReference type="InterPro" id="IPR007197">
    <property type="entry name" value="rSAM"/>
</dbReference>
<dbReference type="PROSITE" id="PS51918">
    <property type="entry name" value="RADICAL_SAM"/>
    <property type="match status" value="1"/>
</dbReference>
<keyword evidence="17" id="KW-1185">Reference proteome</keyword>
<dbReference type="InterPro" id="IPR048641">
    <property type="entry name" value="RlmN_N"/>
</dbReference>
<feature type="domain" description="Radical SAM core" evidence="15">
    <location>
        <begin position="137"/>
        <end position="376"/>
    </location>
</feature>
<feature type="binding site" evidence="14">
    <location>
        <position position="151"/>
    </location>
    <ligand>
        <name>[4Fe-4S] cluster</name>
        <dbReference type="ChEBI" id="CHEBI:49883"/>
        <note>4Fe-4S-S-AdoMet</note>
    </ligand>
</feature>
<dbReference type="GO" id="GO:0005737">
    <property type="term" value="C:cytoplasm"/>
    <property type="evidence" value="ECO:0007669"/>
    <property type="project" value="UniProtKB-SubCell"/>
</dbReference>
<accession>A0A840Y0S1</accession>
<comment type="caution">
    <text evidence="16">The sequence shown here is derived from an EMBL/GenBank/DDBJ whole genome shotgun (WGS) entry which is preliminary data.</text>
</comment>
<proteinExistence type="inferred from homology"/>
<sequence length="399" mass="43670">MNAILPSAAPIAAETLTEGERARILAKSAIFAPPAQVDESGRRDLVGLTREELTEAVVGFGEKPFRAKQIWHWIYHQGARDFAQMSSIARPMQAKLAERFTIGRPGVTTEQTSTDGTRKWLLRMRDGQQVETVYIPDDDRGAVCISTQVGCTLSCRFCHTGTQRLVRNLSAGEIVGQFMAARDSYGEWPSPQSETRLLSNIVVMGMGEPLYNYEAVAAALKIAMDGEGIGLSRRRITLSTSGVVPMMDRAGAELGVNLAVSLHAVTNELRDEIVPLNRKYPIAELIAACRRYPGASNARRITFEYVMLDGVNDSDAEARELVRLLDGLPAKVNLIPFNPWPGSPYATSKRARIERFAAILNESGLSSPVRRPRGKDIMAACGQLKTESERARKTAAPAA</sequence>
<evidence type="ECO:0000256" key="12">
    <source>
        <dbReference type="ARBA" id="ARBA00023014"/>
    </source>
</evidence>
<evidence type="ECO:0000313" key="17">
    <source>
        <dbReference type="Proteomes" id="UP000580654"/>
    </source>
</evidence>
<keyword evidence="12 14" id="KW-0411">Iron-sulfur</keyword>
<evidence type="ECO:0000256" key="10">
    <source>
        <dbReference type="ARBA" id="ARBA00022723"/>
    </source>
</evidence>
<evidence type="ECO:0000256" key="5">
    <source>
        <dbReference type="ARBA" id="ARBA00022552"/>
    </source>
</evidence>
<feature type="binding site" evidence="14">
    <location>
        <position position="158"/>
    </location>
    <ligand>
        <name>[4Fe-4S] cluster</name>
        <dbReference type="ChEBI" id="CHEBI:49883"/>
        <note>4Fe-4S-S-AdoMet</note>
    </ligand>
</feature>
<dbReference type="GO" id="GO:0000049">
    <property type="term" value="F:tRNA binding"/>
    <property type="evidence" value="ECO:0007669"/>
    <property type="project" value="UniProtKB-UniRule"/>
</dbReference>
<evidence type="ECO:0000259" key="15">
    <source>
        <dbReference type="PROSITE" id="PS51918"/>
    </source>
</evidence>
<dbReference type="PANTHER" id="PTHR30544">
    <property type="entry name" value="23S RRNA METHYLTRANSFERASE"/>
    <property type="match status" value="1"/>
</dbReference>
<feature type="active site" description="S-methylcysteine intermediate" evidence="14">
    <location>
        <position position="381"/>
    </location>
</feature>
<comment type="subcellular location">
    <subcellularLocation>
        <location evidence="1 14">Cytoplasm</location>
    </subcellularLocation>
</comment>
<keyword evidence="13 14" id="KW-1015">Disulfide bond</keyword>
<dbReference type="GO" id="GO:0070475">
    <property type="term" value="P:rRNA base methylation"/>
    <property type="evidence" value="ECO:0007669"/>
    <property type="project" value="UniProtKB-UniRule"/>
</dbReference>
<evidence type="ECO:0000256" key="11">
    <source>
        <dbReference type="ARBA" id="ARBA00023004"/>
    </source>
</evidence>
<comment type="miscellaneous">
    <text evidence="14">Reaction proceeds by a ping-pong mechanism involving intermediate methylation of a conserved cysteine residue.</text>
</comment>
<dbReference type="GO" id="GO:0030488">
    <property type="term" value="P:tRNA methylation"/>
    <property type="evidence" value="ECO:0007669"/>
    <property type="project" value="UniProtKB-UniRule"/>
</dbReference>
<evidence type="ECO:0000256" key="9">
    <source>
        <dbReference type="ARBA" id="ARBA00022694"/>
    </source>
</evidence>
<dbReference type="NCBIfam" id="TIGR00048">
    <property type="entry name" value="rRNA_mod_RlmN"/>
    <property type="match status" value="1"/>
</dbReference>
<evidence type="ECO:0000256" key="2">
    <source>
        <dbReference type="ARBA" id="ARBA00007544"/>
    </source>
</evidence>